<dbReference type="EMBL" id="CAVMBE010000072">
    <property type="protein sequence ID" value="CAK4032860.1"/>
    <property type="molecule type" value="Genomic_DNA"/>
</dbReference>
<accession>A0AAI9EE89</accession>
<protein>
    <submittedName>
        <fullName evidence="2">Uncharacterized protein</fullName>
    </submittedName>
</protein>
<organism evidence="2 3">
    <name type="scientific">Lecanosticta acicola</name>
    <dbReference type="NCBI Taxonomy" id="111012"/>
    <lineage>
        <taxon>Eukaryota</taxon>
        <taxon>Fungi</taxon>
        <taxon>Dikarya</taxon>
        <taxon>Ascomycota</taxon>
        <taxon>Pezizomycotina</taxon>
        <taxon>Dothideomycetes</taxon>
        <taxon>Dothideomycetidae</taxon>
        <taxon>Mycosphaerellales</taxon>
        <taxon>Mycosphaerellaceae</taxon>
        <taxon>Lecanosticta</taxon>
    </lineage>
</organism>
<dbReference type="Proteomes" id="UP001296104">
    <property type="component" value="Unassembled WGS sequence"/>
</dbReference>
<feature type="compositionally biased region" description="Gly residues" evidence="1">
    <location>
        <begin position="237"/>
        <end position="250"/>
    </location>
</feature>
<keyword evidence="3" id="KW-1185">Reference proteome</keyword>
<feature type="region of interest" description="Disordered" evidence="1">
    <location>
        <begin position="192"/>
        <end position="255"/>
    </location>
</feature>
<reference evidence="2" key="1">
    <citation type="submission" date="2023-11" db="EMBL/GenBank/DDBJ databases">
        <authorList>
            <person name="Alioto T."/>
            <person name="Alioto T."/>
            <person name="Gomez Garrido J."/>
        </authorList>
    </citation>
    <scope>NUCLEOTIDE SEQUENCE</scope>
</reference>
<evidence type="ECO:0000313" key="3">
    <source>
        <dbReference type="Proteomes" id="UP001296104"/>
    </source>
</evidence>
<evidence type="ECO:0000256" key="1">
    <source>
        <dbReference type="SAM" id="MobiDB-lite"/>
    </source>
</evidence>
<evidence type="ECO:0000313" key="2">
    <source>
        <dbReference type="EMBL" id="CAK4032860.1"/>
    </source>
</evidence>
<gene>
    <name evidence="2" type="ORF">LECACI_7A008018</name>
</gene>
<dbReference type="AlphaFoldDB" id="A0AAI9EE89"/>
<proteinExistence type="predicted"/>
<feature type="compositionally biased region" description="Polar residues" evidence="1">
    <location>
        <begin position="212"/>
        <end position="232"/>
    </location>
</feature>
<name>A0AAI9EE89_9PEZI</name>
<comment type="caution">
    <text evidence="2">The sequence shown here is derived from an EMBL/GenBank/DDBJ whole genome shotgun (WGS) entry which is preliminary data.</text>
</comment>
<sequence length="443" mass="46918">MPPPKPPKRSEVDVPDRLKGLKVLSVTNPSRPFELTTLQYGVEQWTPVDLISGRDARGKFFTLTYSADEDRILSQYCTLHYLGVLDTEEGGSSVTLPSAQDVLLMARNINHRTGNALLDFALADRLLRWFFGVYAKENVLEAKLGSASKKKIVDEVWEILAEEGQGTVAAPGAGTGHDEDTQQTADSKLTSLGAAGPASFSSGPQSLVGAGNSESTTGGTQQVTAPQPSFNFSSLGGSAGDDGSTGGNQQGGANLTALGGFVAGAWSPSSIQPPPTPVTMAQDQTFNAANHNHIPFAPPPTTPRPGQAGCNDNITPAPPEAPRLMPGSFTINSTPDSSPLAERSGGKKLADLSHNPDLAPYAKLTTAVASRFGVSALRQSLYDAHLANQTSDQLAGRAALEKMQGSLCEAIEVGEKKMAERKAKTEEVLREYKQIRDERMGFD</sequence>